<dbReference type="PROSITE" id="PS51257">
    <property type="entry name" value="PROKAR_LIPOPROTEIN"/>
    <property type="match status" value="1"/>
</dbReference>
<proteinExistence type="predicted"/>
<dbReference type="Proteomes" id="UP001597139">
    <property type="component" value="Unassembled WGS sequence"/>
</dbReference>
<comment type="caution">
    <text evidence="2">The sequence shown here is derived from an EMBL/GenBank/DDBJ whole genome shotgun (WGS) entry which is preliminary data.</text>
</comment>
<evidence type="ECO:0000256" key="1">
    <source>
        <dbReference type="SAM" id="MobiDB-lite"/>
    </source>
</evidence>
<name>A0ABD6BUQ5_9EURY</name>
<gene>
    <name evidence="2" type="ORF">ACFSAU_15105</name>
</gene>
<dbReference type="EMBL" id="JBHUCZ010000021">
    <property type="protein sequence ID" value="MFD1568821.1"/>
    <property type="molecule type" value="Genomic_DNA"/>
</dbReference>
<protein>
    <submittedName>
        <fullName evidence="2">Uncharacterized protein</fullName>
    </submittedName>
</protein>
<accession>A0ABD6BUQ5</accession>
<feature type="region of interest" description="Disordered" evidence="1">
    <location>
        <begin position="39"/>
        <end position="58"/>
    </location>
</feature>
<sequence length="190" mass="20643">MVLTRRRALAAGGLLLTGLSGCSSRDDATETATVGEQSYAGTVDDPTSRTVRNASGEPAVRSTVVDPFPEWTDTHWLVTDSNDREALYFADDAERVDAARSVVEKTDFSAELVLVHQRPVRHCEEWSLERLQWGAADAGAPAGSADVDLSYETVEQEGDCEADDGRDVAATFIRIPARFERVTEFGFGVS</sequence>
<keyword evidence="3" id="KW-1185">Reference proteome</keyword>
<organism evidence="2 3">
    <name type="scientific">Halolamina litorea</name>
    <dbReference type="NCBI Taxonomy" id="1515593"/>
    <lineage>
        <taxon>Archaea</taxon>
        <taxon>Methanobacteriati</taxon>
        <taxon>Methanobacteriota</taxon>
        <taxon>Stenosarchaea group</taxon>
        <taxon>Halobacteria</taxon>
        <taxon>Halobacteriales</taxon>
        <taxon>Haloferacaceae</taxon>
    </lineage>
</organism>
<reference evidence="2 3" key="1">
    <citation type="journal article" date="2019" name="Int. J. Syst. Evol. Microbiol.">
        <title>The Global Catalogue of Microorganisms (GCM) 10K type strain sequencing project: providing services to taxonomists for standard genome sequencing and annotation.</title>
        <authorList>
            <consortium name="The Broad Institute Genomics Platform"/>
            <consortium name="The Broad Institute Genome Sequencing Center for Infectious Disease"/>
            <person name="Wu L."/>
            <person name="Ma J."/>
        </authorList>
    </citation>
    <scope>NUCLEOTIDE SEQUENCE [LARGE SCALE GENOMIC DNA]</scope>
    <source>
        <strain evidence="2 3">CGMCC 1.12859</strain>
    </source>
</reference>
<evidence type="ECO:0000313" key="2">
    <source>
        <dbReference type="EMBL" id="MFD1568821.1"/>
    </source>
</evidence>
<dbReference type="AlphaFoldDB" id="A0ABD6BUQ5"/>
<evidence type="ECO:0000313" key="3">
    <source>
        <dbReference type="Proteomes" id="UP001597139"/>
    </source>
</evidence>
<dbReference type="RefSeq" id="WP_267645060.1">
    <property type="nucleotide sequence ID" value="NZ_JANHGR010000001.1"/>
</dbReference>